<gene>
    <name evidence="1" type="ORF">RhiirC2_751596</name>
</gene>
<organism evidence="1 2">
    <name type="scientific">Rhizophagus irregularis</name>
    <dbReference type="NCBI Taxonomy" id="588596"/>
    <lineage>
        <taxon>Eukaryota</taxon>
        <taxon>Fungi</taxon>
        <taxon>Fungi incertae sedis</taxon>
        <taxon>Mucoromycota</taxon>
        <taxon>Glomeromycotina</taxon>
        <taxon>Glomeromycetes</taxon>
        <taxon>Glomerales</taxon>
        <taxon>Glomeraceae</taxon>
        <taxon>Rhizophagus</taxon>
    </lineage>
</organism>
<sequence>MSITQIEKFFSEIENLIKLKLQDKTLNQPDIEQKFKEGKELIDKLEEDDEERHGLFRYKYHITYANYLKISGE</sequence>
<dbReference type="EMBL" id="LLXL01000947">
    <property type="protein sequence ID" value="PKK67529.1"/>
    <property type="molecule type" value="Genomic_DNA"/>
</dbReference>
<reference evidence="1 2" key="2">
    <citation type="submission" date="2017-10" db="EMBL/GenBank/DDBJ databases">
        <title>Extensive intraspecific genome diversity in a model arbuscular mycorrhizal fungus.</title>
        <authorList>
            <person name="Chen E.C.H."/>
            <person name="Morin E."/>
            <person name="Baudet D."/>
            <person name="Noel J."/>
            <person name="Ndikumana S."/>
            <person name="Charron P."/>
            <person name="St-Onge C."/>
            <person name="Giorgi J."/>
            <person name="Grigoriev I.V."/>
            <person name="Roux C."/>
            <person name="Martin F.M."/>
            <person name="Corradi N."/>
        </authorList>
    </citation>
    <scope>NUCLEOTIDE SEQUENCE [LARGE SCALE GENOMIC DNA]</scope>
    <source>
        <strain evidence="1 2">C2</strain>
    </source>
</reference>
<evidence type="ECO:0000313" key="2">
    <source>
        <dbReference type="Proteomes" id="UP000233469"/>
    </source>
</evidence>
<dbReference type="Proteomes" id="UP000233469">
    <property type="component" value="Unassembled WGS sequence"/>
</dbReference>
<dbReference type="AlphaFoldDB" id="A0A2N1N0Z7"/>
<feature type="non-terminal residue" evidence="1">
    <location>
        <position position="73"/>
    </location>
</feature>
<protein>
    <submittedName>
        <fullName evidence="1">Uncharacterized protein</fullName>
    </submittedName>
</protein>
<name>A0A2N1N0Z7_9GLOM</name>
<comment type="caution">
    <text evidence="1">The sequence shown here is derived from an EMBL/GenBank/DDBJ whole genome shotgun (WGS) entry which is preliminary data.</text>
</comment>
<reference evidence="1 2" key="1">
    <citation type="submission" date="2016-04" db="EMBL/GenBank/DDBJ databases">
        <title>Genome analyses suggest a sexual origin of heterokaryosis in a supposedly ancient asexual fungus.</title>
        <authorList>
            <person name="Ropars J."/>
            <person name="Sedzielewska K."/>
            <person name="Noel J."/>
            <person name="Charron P."/>
            <person name="Farinelli L."/>
            <person name="Marton T."/>
            <person name="Kruger M."/>
            <person name="Pelin A."/>
            <person name="Brachmann A."/>
            <person name="Corradi N."/>
        </authorList>
    </citation>
    <scope>NUCLEOTIDE SEQUENCE [LARGE SCALE GENOMIC DNA]</scope>
    <source>
        <strain evidence="1 2">C2</strain>
    </source>
</reference>
<evidence type="ECO:0000313" key="1">
    <source>
        <dbReference type="EMBL" id="PKK67529.1"/>
    </source>
</evidence>
<accession>A0A2N1N0Z7</accession>
<proteinExistence type="predicted"/>